<evidence type="ECO:0000313" key="2">
    <source>
        <dbReference type="Proteomes" id="UP000198656"/>
    </source>
</evidence>
<dbReference type="Proteomes" id="UP000198656">
    <property type="component" value="Unassembled WGS sequence"/>
</dbReference>
<evidence type="ECO:0000313" key="1">
    <source>
        <dbReference type="EMBL" id="SDG17627.1"/>
    </source>
</evidence>
<dbReference type="AlphaFoldDB" id="A0A1G7S3I4"/>
<proteinExistence type="predicted"/>
<name>A0A1G7S3I4_9FIRM</name>
<reference evidence="2" key="1">
    <citation type="submission" date="2016-10" db="EMBL/GenBank/DDBJ databases">
        <authorList>
            <person name="Varghese N."/>
            <person name="Submissions S."/>
        </authorList>
    </citation>
    <scope>NUCLEOTIDE SEQUENCE [LARGE SCALE GENOMIC DNA]</scope>
    <source>
        <strain evidence="2">DSM 8344</strain>
    </source>
</reference>
<gene>
    <name evidence="1" type="ORF">SAMN05443529_101277</name>
</gene>
<keyword evidence="2" id="KW-1185">Reference proteome</keyword>
<sequence>MGYHYLFEVMTRLEKGACCWMHLQDFGRGARIELSKMAKLLGMKFIGFNPNAQQVSLEFKGKGVTYPLEEFVRQYERECTTSLT</sequence>
<protein>
    <submittedName>
        <fullName evidence="1">Uncharacterized protein</fullName>
    </submittedName>
</protein>
<accession>A0A1G7S3I4</accession>
<dbReference type="EMBL" id="FNCP01000001">
    <property type="protein sequence ID" value="SDG17627.1"/>
    <property type="molecule type" value="Genomic_DNA"/>
</dbReference>
<organism evidence="1 2">
    <name type="scientific">Desulfosporosinus hippei DSM 8344</name>
    <dbReference type="NCBI Taxonomy" id="1121419"/>
    <lineage>
        <taxon>Bacteria</taxon>
        <taxon>Bacillati</taxon>
        <taxon>Bacillota</taxon>
        <taxon>Clostridia</taxon>
        <taxon>Eubacteriales</taxon>
        <taxon>Desulfitobacteriaceae</taxon>
        <taxon>Desulfosporosinus</taxon>
    </lineage>
</organism>